<feature type="non-terminal residue" evidence="2">
    <location>
        <position position="90"/>
    </location>
</feature>
<sequence length="90" mass="10380">MKDHRDQLSSINKKVDDDDMVALVLNNLPSSYESFVEAFHLMAESQTLMFDKASSYLLKKEWRQLQAESNSDHSESALVTQSKGKWKRQS</sequence>
<name>A0AA38GJM2_TAXCH</name>
<evidence type="ECO:0000256" key="1">
    <source>
        <dbReference type="SAM" id="MobiDB-lite"/>
    </source>
</evidence>
<protein>
    <submittedName>
        <fullName evidence="2">Uncharacterized protein</fullName>
    </submittedName>
</protein>
<proteinExistence type="predicted"/>
<accession>A0AA38GJM2</accession>
<evidence type="ECO:0000313" key="2">
    <source>
        <dbReference type="EMBL" id="KAH9324316.1"/>
    </source>
</evidence>
<evidence type="ECO:0000313" key="3">
    <source>
        <dbReference type="Proteomes" id="UP000824469"/>
    </source>
</evidence>
<dbReference type="Proteomes" id="UP000824469">
    <property type="component" value="Unassembled WGS sequence"/>
</dbReference>
<dbReference type="AlphaFoldDB" id="A0AA38GJM2"/>
<feature type="region of interest" description="Disordered" evidence="1">
    <location>
        <begin position="67"/>
        <end position="90"/>
    </location>
</feature>
<dbReference type="EMBL" id="JAHRHJ020000002">
    <property type="protein sequence ID" value="KAH9324316.1"/>
    <property type="molecule type" value="Genomic_DNA"/>
</dbReference>
<keyword evidence="3" id="KW-1185">Reference proteome</keyword>
<dbReference type="Pfam" id="PF14223">
    <property type="entry name" value="Retrotran_gag_2"/>
    <property type="match status" value="1"/>
</dbReference>
<comment type="caution">
    <text evidence="2">The sequence shown here is derived from an EMBL/GenBank/DDBJ whole genome shotgun (WGS) entry which is preliminary data.</text>
</comment>
<reference evidence="2 3" key="1">
    <citation type="journal article" date="2021" name="Nat. Plants">
        <title>The Taxus genome provides insights into paclitaxel biosynthesis.</title>
        <authorList>
            <person name="Xiong X."/>
            <person name="Gou J."/>
            <person name="Liao Q."/>
            <person name="Li Y."/>
            <person name="Zhou Q."/>
            <person name="Bi G."/>
            <person name="Li C."/>
            <person name="Du R."/>
            <person name="Wang X."/>
            <person name="Sun T."/>
            <person name="Guo L."/>
            <person name="Liang H."/>
            <person name="Lu P."/>
            <person name="Wu Y."/>
            <person name="Zhang Z."/>
            <person name="Ro D.K."/>
            <person name="Shang Y."/>
            <person name="Huang S."/>
            <person name="Yan J."/>
        </authorList>
    </citation>
    <scope>NUCLEOTIDE SEQUENCE [LARGE SCALE GENOMIC DNA]</scope>
    <source>
        <strain evidence="2">Ta-2019</strain>
    </source>
</reference>
<gene>
    <name evidence="2" type="ORF">KI387_004494</name>
</gene>
<organism evidence="2 3">
    <name type="scientific">Taxus chinensis</name>
    <name type="common">Chinese yew</name>
    <name type="synonym">Taxus wallichiana var. chinensis</name>
    <dbReference type="NCBI Taxonomy" id="29808"/>
    <lineage>
        <taxon>Eukaryota</taxon>
        <taxon>Viridiplantae</taxon>
        <taxon>Streptophyta</taxon>
        <taxon>Embryophyta</taxon>
        <taxon>Tracheophyta</taxon>
        <taxon>Spermatophyta</taxon>
        <taxon>Pinopsida</taxon>
        <taxon>Pinidae</taxon>
        <taxon>Conifers II</taxon>
        <taxon>Cupressales</taxon>
        <taxon>Taxaceae</taxon>
        <taxon>Taxus</taxon>
    </lineage>
</organism>